<keyword evidence="6" id="KW-0285">Flavoprotein</keyword>
<comment type="cofactor">
    <cofactor evidence="2">
        <name>FAD</name>
        <dbReference type="ChEBI" id="CHEBI:57692"/>
    </cofactor>
</comment>
<dbReference type="InterPro" id="IPR001433">
    <property type="entry name" value="OxRdtase_FAD/NAD-bd"/>
</dbReference>
<dbReference type="InterPro" id="IPR002869">
    <property type="entry name" value="Pyrv_flavodox_OxRed_cen"/>
</dbReference>
<dbReference type="GO" id="GO:0005829">
    <property type="term" value="C:cytosol"/>
    <property type="evidence" value="ECO:0007669"/>
    <property type="project" value="TreeGrafter"/>
</dbReference>
<dbReference type="Gene3D" id="1.20.990.10">
    <property type="entry name" value="NADPH-cytochrome p450 Reductase, Chain A, domain 3"/>
    <property type="match status" value="1"/>
</dbReference>
<evidence type="ECO:0000256" key="8">
    <source>
        <dbReference type="ARBA" id="ARBA00022827"/>
    </source>
</evidence>
<gene>
    <name evidence="16" type="primary">MET10</name>
    <name evidence="16" type="ORF">DEBR0S1_18008G</name>
</gene>
<keyword evidence="17" id="KW-1185">Reference proteome</keyword>
<evidence type="ECO:0000256" key="3">
    <source>
        <dbReference type="ARBA" id="ARBA00004774"/>
    </source>
</evidence>
<evidence type="ECO:0000256" key="10">
    <source>
        <dbReference type="ARBA" id="ARBA00022982"/>
    </source>
</evidence>
<dbReference type="Proteomes" id="UP000478008">
    <property type="component" value="Unassembled WGS sequence"/>
</dbReference>
<dbReference type="PRINTS" id="PR00371">
    <property type="entry name" value="FPNCR"/>
</dbReference>
<evidence type="ECO:0000256" key="14">
    <source>
        <dbReference type="SAM" id="MobiDB-lite"/>
    </source>
</evidence>
<evidence type="ECO:0000313" key="16">
    <source>
        <dbReference type="EMBL" id="VUG16490.1"/>
    </source>
</evidence>
<dbReference type="Gene3D" id="3.40.50.80">
    <property type="entry name" value="Nucleotide-binding domain of ferredoxin-NADP reductase (FNR) module"/>
    <property type="match status" value="1"/>
</dbReference>
<dbReference type="InterPro" id="IPR017927">
    <property type="entry name" value="FAD-bd_FR_type"/>
</dbReference>
<evidence type="ECO:0000256" key="5">
    <source>
        <dbReference type="ARBA" id="ARBA00022448"/>
    </source>
</evidence>
<evidence type="ECO:0000256" key="4">
    <source>
        <dbReference type="ARBA" id="ARBA00012604"/>
    </source>
</evidence>
<evidence type="ECO:0000256" key="7">
    <source>
        <dbReference type="ARBA" id="ARBA00022643"/>
    </source>
</evidence>
<feature type="compositionally biased region" description="Basic and acidic residues" evidence="14">
    <location>
        <begin position="631"/>
        <end position="640"/>
    </location>
</feature>
<feature type="domain" description="FAD-binding FR-type" evidence="15">
    <location>
        <begin position="699"/>
        <end position="931"/>
    </location>
</feature>
<dbReference type="Gene3D" id="2.40.30.10">
    <property type="entry name" value="Translation factors"/>
    <property type="match status" value="1"/>
</dbReference>
<proteinExistence type="predicted"/>
<dbReference type="GO" id="GO:0010181">
    <property type="term" value="F:FMN binding"/>
    <property type="evidence" value="ECO:0007669"/>
    <property type="project" value="TreeGrafter"/>
</dbReference>
<comment type="function">
    <text evidence="13">This enzyme catalyzes the 6-electron reduction of sulfite to sulfide. This is one of several activities required for the biosynthesis of L-cysteine from sulfate.</text>
</comment>
<evidence type="ECO:0000256" key="11">
    <source>
        <dbReference type="ARBA" id="ARBA00023002"/>
    </source>
</evidence>
<protein>
    <recommendedName>
        <fullName evidence="4">assimilatory sulfite reductase (NADPH)</fullName>
        <ecNumber evidence="4">1.8.1.2</ecNumber>
    </recommendedName>
</protein>
<name>A0A7D9CWP6_DEKBR</name>
<dbReference type="PANTHER" id="PTHR19384">
    <property type="entry name" value="NITRIC OXIDE SYNTHASE-RELATED"/>
    <property type="match status" value="1"/>
</dbReference>
<organism evidence="16 17">
    <name type="scientific">Dekkera bruxellensis</name>
    <name type="common">Brettanomyces custersii</name>
    <dbReference type="NCBI Taxonomy" id="5007"/>
    <lineage>
        <taxon>Eukaryota</taxon>
        <taxon>Fungi</taxon>
        <taxon>Dikarya</taxon>
        <taxon>Ascomycota</taxon>
        <taxon>Saccharomycotina</taxon>
        <taxon>Pichiomycetes</taxon>
        <taxon>Pichiales</taxon>
        <taxon>Pichiaceae</taxon>
        <taxon>Brettanomyces</taxon>
    </lineage>
</organism>
<comment type="catalytic activity">
    <reaction evidence="12">
        <text>hydrogen sulfide + 3 NADP(+) + 3 H2O = sulfite + 3 NADPH + 4 H(+)</text>
        <dbReference type="Rhea" id="RHEA:13801"/>
        <dbReference type="ChEBI" id="CHEBI:15377"/>
        <dbReference type="ChEBI" id="CHEBI:15378"/>
        <dbReference type="ChEBI" id="CHEBI:17359"/>
        <dbReference type="ChEBI" id="CHEBI:29919"/>
        <dbReference type="ChEBI" id="CHEBI:57783"/>
        <dbReference type="ChEBI" id="CHEBI:58349"/>
        <dbReference type="EC" id="1.8.1.2"/>
    </reaction>
</comment>
<dbReference type="Gene3D" id="3.40.50.970">
    <property type="match status" value="1"/>
</dbReference>
<comment type="pathway">
    <text evidence="3">Sulfur metabolism; hydrogen sulfide biosynthesis; hydrogen sulfide from sulfite (NADPH route): step 1/1.</text>
</comment>
<accession>A0A7D9CWP6</accession>
<evidence type="ECO:0000256" key="13">
    <source>
        <dbReference type="ARBA" id="ARBA00059320"/>
    </source>
</evidence>
<dbReference type="Pfam" id="PF00175">
    <property type="entry name" value="NAD_binding_1"/>
    <property type="match status" value="1"/>
</dbReference>
<dbReference type="EMBL" id="CABFWN010000001">
    <property type="protein sequence ID" value="VUG16490.1"/>
    <property type="molecule type" value="Genomic_DNA"/>
</dbReference>
<keyword evidence="9" id="KW-0521">NADP</keyword>
<evidence type="ECO:0000256" key="12">
    <source>
        <dbReference type="ARBA" id="ARBA00052219"/>
    </source>
</evidence>
<dbReference type="PANTHER" id="PTHR19384:SF109">
    <property type="entry name" value="SULFITE REDUCTASE [NADPH] FLAVOPROTEIN COMPONENT"/>
    <property type="match status" value="1"/>
</dbReference>
<dbReference type="GO" id="GO:0050660">
    <property type="term" value="F:flavin adenine dinucleotide binding"/>
    <property type="evidence" value="ECO:0007669"/>
    <property type="project" value="TreeGrafter"/>
</dbReference>
<sequence>MSSRTSESGKTKLSSVTAETPFGYPLDPSELHSDVLTTPFNVIRSTAYLLSSTIFNYALPGEKDKSKSGDAKTDSDLFRLWTELKRGNIQGQIPDLYNLDVTSGCGSILLGYLGKSLSSEKLKDLTVFGSTALLENLASCFVSNGTDITKLPISFEISTVDYDFKAGRLVSGFTKALTAAKLLRLPVLVSSSPNEAQYFTVLSSALAKLGIANVHLFGGVKVLRTSRSISGVLSRQEIANVESKLIALLQTPRFFSLRPTKRISESFQALRDTLGVNLAPFTIYGNTGLSVKTLFVVCDANETTSALFEQIGKFSSSSASIIVKSPSPFDSQTFNEIVGSSFGHLERIVVVSQALNGISHVQLDVQASLYMSGNFGIKIESYSSSPERQFEALDFQKLLHEYAEANANLPSSGSLFRFIFSDDYAHITAASNIAFGLSMVPGLNVQYQPIYDNYAFGGLFVADIKAGRSLGGQKDLIFVQSFDILNQVRSIDDLKTGGTVVVLNPVGSKLDLKNVEKDSLSSTVKRILAAKKATLKILDMNAVGKDAGTKGLTTPIAINVAFWTFAYPEFEVTPMVNKIWNCYGPTNELLASVILNLVNKVRKSGFQELPYSNEWLKDEKEDDEKKDDEDTDKKDKKNGKTDIPAPADIFDTSFVPAVREELVVDDAKPARESHLELAKKLMFREAYGTHEELRPDEPVQNFVIKVKENKRVTPLDYNRNIFEIEFDISGTGMKYSIGEALGVHGRNDSGLVDKFIKMYGLKPQDTFEIPLADSKVAEFQTRTVQQLLTENVDLFGKPGKKFYESLAEYATDNEQKKLLKRLVAPAGAALLKEYQDEQFFTYADILEKFSSARPSFEDLLALIPSLKRREYSIASSQKMHPNEVHLLVVVVDWVDKQGRKRYGQCSKYLSDLKVGDSIVVSVKPSLMKLPETTTQPIVMAGLGTGLAPFKAFVEERQFQKEHGHEVGEIYLYLGSRHKKQEFLYGEYWQAYLNSHILTYLGAAFSRDQDHKIYIQDRIRENIQELTDLICHKNGHFYLCGPTWPVPDITACLEDVYKAEAKNSGKSINASEEVENMKEEGRFVLEVY</sequence>
<keyword evidence="8" id="KW-0274">FAD</keyword>
<evidence type="ECO:0000259" key="15">
    <source>
        <dbReference type="PROSITE" id="PS51384"/>
    </source>
</evidence>
<dbReference type="InterPro" id="IPR001709">
    <property type="entry name" value="Flavoprot_Pyr_Nucl_cyt_Rdtase"/>
</dbReference>
<dbReference type="CDD" id="cd06207">
    <property type="entry name" value="CyPoR_like"/>
    <property type="match status" value="1"/>
</dbReference>
<dbReference type="InterPro" id="IPR003097">
    <property type="entry name" value="CysJ-like_FAD-binding"/>
</dbReference>
<keyword evidence="7" id="KW-0288">FMN</keyword>
<dbReference type="FunFam" id="1.20.990.10:FF:000010">
    <property type="entry name" value="Sulfite reductase [NADPH] flavoprotein component"/>
    <property type="match status" value="1"/>
</dbReference>
<reference evidence="16 17" key="1">
    <citation type="submission" date="2019-07" db="EMBL/GenBank/DDBJ databases">
        <authorList>
            <person name="Friedrich A."/>
            <person name="Schacherer J."/>
        </authorList>
    </citation>
    <scope>NUCLEOTIDE SEQUENCE [LARGE SCALE GENOMIC DNA]</scope>
</reference>
<evidence type="ECO:0000256" key="9">
    <source>
        <dbReference type="ARBA" id="ARBA00022857"/>
    </source>
</evidence>
<dbReference type="SUPFAM" id="SSF52343">
    <property type="entry name" value="Ferredoxin reductase-like, C-terminal NADP-linked domain"/>
    <property type="match status" value="1"/>
</dbReference>
<comment type="cofactor">
    <cofactor evidence="1">
        <name>FMN</name>
        <dbReference type="ChEBI" id="CHEBI:58210"/>
    </cofactor>
</comment>
<dbReference type="Pfam" id="PF00667">
    <property type="entry name" value="FAD_binding_1"/>
    <property type="match status" value="1"/>
</dbReference>
<keyword evidence="11" id="KW-0560">Oxidoreductase</keyword>
<dbReference type="PROSITE" id="PS51384">
    <property type="entry name" value="FAD_FR"/>
    <property type="match status" value="1"/>
</dbReference>
<evidence type="ECO:0000256" key="2">
    <source>
        <dbReference type="ARBA" id="ARBA00001974"/>
    </source>
</evidence>
<evidence type="ECO:0000256" key="6">
    <source>
        <dbReference type="ARBA" id="ARBA00022630"/>
    </source>
</evidence>
<keyword evidence="5" id="KW-0813">Transport</keyword>
<dbReference type="InterPro" id="IPR017938">
    <property type="entry name" value="Riboflavin_synthase-like_b-brl"/>
</dbReference>
<feature type="region of interest" description="Disordered" evidence="14">
    <location>
        <begin position="617"/>
        <end position="644"/>
    </location>
</feature>
<dbReference type="SUPFAM" id="SSF53323">
    <property type="entry name" value="Pyruvate-ferredoxin oxidoreductase, PFOR, domain III"/>
    <property type="match status" value="1"/>
</dbReference>
<evidence type="ECO:0000313" key="17">
    <source>
        <dbReference type="Proteomes" id="UP000478008"/>
    </source>
</evidence>
<dbReference type="GO" id="GO:0004783">
    <property type="term" value="F:sulfite reductase (NADPH) activity"/>
    <property type="evidence" value="ECO:0007669"/>
    <property type="project" value="UniProtKB-EC"/>
</dbReference>
<dbReference type="AlphaFoldDB" id="A0A7D9CWP6"/>
<dbReference type="EC" id="1.8.1.2" evidence="4"/>
<dbReference type="Gene3D" id="3.40.920.10">
    <property type="entry name" value="Pyruvate-ferredoxin oxidoreductase, PFOR, domain III"/>
    <property type="match status" value="1"/>
</dbReference>
<evidence type="ECO:0000256" key="1">
    <source>
        <dbReference type="ARBA" id="ARBA00001917"/>
    </source>
</evidence>
<dbReference type="SUPFAM" id="SSF63380">
    <property type="entry name" value="Riboflavin synthase domain-like"/>
    <property type="match status" value="1"/>
</dbReference>
<feature type="compositionally biased region" description="Acidic residues" evidence="14">
    <location>
        <begin position="620"/>
        <end position="630"/>
    </location>
</feature>
<dbReference type="InterPro" id="IPR039261">
    <property type="entry name" value="FNR_nucleotide-bd"/>
</dbReference>
<dbReference type="InterPro" id="IPR023173">
    <property type="entry name" value="NADPH_Cyt_P450_Rdtase_alpha"/>
</dbReference>
<keyword evidence="10" id="KW-0249">Electron transport</keyword>